<accession>A1ZSI3</accession>
<keyword evidence="1" id="KW-1133">Transmembrane helix</keyword>
<name>A1ZSI3_MICM2</name>
<keyword evidence="1" id="KW-0472">Membrane</keyword>
<keyword evidence="3" id="KW-1185">Reference proteome</keyword>
<evidence type="ECO:0000256" key="1">
    <source>
        <dbReference type="SAM" id="Phobius"/>
    </source>
</evidence>
<evidence type="ECO:0000313" key="2">
    <source>
        <dbReference type="EMBL" id="EAY26731.1"/>
    </source>
</evidence>
<dbReference type="EMBL" id="AAWS01000031">
    <property type="protein sequence ID" value="EAY26731.1"/>
    <property type="molecule type" value="Genomic_DNA"/>
</dbReference>
<feature type="transmembrane region" description="Helical" evidence="1">
    <location>
        <begin position="20"/>
        <end position="39"/>
    </location>
</feature>
<gene>
    <name evidence="2" type="ORF">M23134_02982</name>
</gene>
<evidence type="ECO:0000313" key="3">
    <source>
        <dbReference type="Proteomes" id="UP000004095"/>
    </source>
</evidence>
<keyword evidence="1" id="KW-0812">Transmembrane</keyword>
<organism evidence="2 3">
    <name type="scientific">Microscilla marina ATCC 23134</name>
    <dbReference type="NCBI Taxonomy" id="313606"/>
    <lineage>
        <taxon>Bacteria</taxon>
        <taxon>Pseudomonadati</taxon>
        <taxon>Bacteroidota</taxon>
        <taxon>Cytophagia</taxon>
        <taxon>Cytophagales</taxon>
        <taxon>Microscillaceae</taxon>
        <taxon>Microscilla</taxon>
    </lineage>
</organism>
<proteinExistence type="predicted"/>
<dbReference type="AlphaFoldDB" id="A1ZSI3"/>
<comment type="caution">
    <text evidence="2">The sequence shown here is derived from an EMBL/GenBank/DDBJ whole genome shotgun (WGS) entry which is preliminary data.</text>
</comment>
<dbReference type="Proteomes" id="UP000004095">
    <property type="component" value="Unassembled WGS sequence"/>
</dbReference>
<reference evidence="2 3" key="1">
    <citation type="submission" date="2007-01" db="EMBL/GenBank/DDBJ databases">
        <authorList>
            <person name="Haygood M."/>
            <person name="Podell S."/>
            <person name="Anderson C."/>
            <person name="Hopkinson B."/>
            <person name="Roe K."/>
            <person name="Barbeau K."/>
            <person name="Gaasterland T."/>
            <person name="Ferriera S."/>
            <person name="Johnson J."/>
            <person name="Kravitz S."/>
            <person name="Beeson K."/>
            <person name="Sutton G."/>
            <person name="Rogers Y.-H."/>
            <person name="Friedman R."/>
            <person name="Frazier M."/>
            <person name="Venter J.C."/>
        </authorList>
    </citation>
    <scope>NUCLEOTIDE SEQUENCE [LARGE SCALE GENOMIC DNA]</scope>
    <source>
        <strain evidence="2 3">ATCC 23134</strain>
    </source>
</reference>
<protein>
    <submittedName>
        <fullName evidence="2">Uncharacterized protein</fullName>
    </submittedName>
</protein>
<sequence length="59" mass="6851">MFSLVYPFGQCLIVANSSKLLLKMAYLLFLHFFMSRGGFDDNYLAMSVLNIVCRLDLFY</sequence>